<dbReference type="SUPFAM" id="SSF47240">
    <property type="entry name" value="Ferritin-like"/>
    <property type="match status" value="1"/>
</dbReference>
<dbReference type="InterPro" id="IPR008331">
    <property type="entry name" value="Ferritin_DPS_dom"/>
</dbReference>
<dbReference type="InterPro" id="IPR009078">
    <property type="entry name" value="Ferritin-like_SF"/>
</dbReference>
<dbReference type="GO" id="GO:0006879">
    <property type="term" value="P:intracellular iron ion homeostasis"/>
    <property type="evidence" value="ECO:0007669"/>
    <property type="project" value="UniProtKB-KW"/>
</dbReference>
<evidence type="ECO:0000313" key="13">
    <source>
        <dbReference type="Ensembl" id="ENSMMNP00015016815.1"/>
    </source>
</evidence>
<feature type="binding site" evidence="8">
    <location>
        <position position="251"/>
    </location>
    <ligand>
        <name>Fe cation</name>
        <dbReference type="ChEBI" id="CHEBI:24875"/>
        <label>1</label>
    </ligand>
</feature>
<dbReference type="GO" id="GO:0044754">
    <property type="term" value="C:autolysosome"/>
    <property type="evidence" value="ECO:0007669"/>
    <property type="project" value="UniProtKB-SubCell"/>
</dbReference>
<evidence type="ECO:0000256" key="2">
    <source>
        <dbReference type="ARBA" id="ARBA00022434"/>
    </source>
</evidence>
<organism evidence="12 14">
    <name type="scientific">Monodon monoceros</name>
    <name type="common">Narwhal</name>
    <name type="synonym">Ceratodon monodon</name>
    <dbReference type="NCBI Taxonomy" id="40151"/>
    <lineage>
        <taxon>Eukaryota</taxon>
        <taxon>Metazoa</taxon>
        <taxon>Chordata</taxon>
        <taxon>Craniata</taxon>
        <taxon>Vertebrata</taxon>
        <taxon>Euteleostomi</taxon>
        <taxon>Mammalia</taxon>
        <taxon>Eutheria</taxon>
        <taxon>Laurasiatheria</taxon>
        <taxon>Artiodactyla</taxon>
        <taxon>Whippomorpha</taxon>
        <taxon>Cetacea</taxon>
        <taxon>Odontoceti</taxon>
        <taxon>Monodontidae</taxon>
        <taxon>Monodon</taxon>
    </lineage>
</organism>
<accession>A0A4U1FPT0</accession>
<feature type="chain" id="PRO_5044609674" description="Ferritin" evidence="10">
    <location>
        <begin position="24"/>
        <end position="273"/>
    </location>
</feature>
<gene>
    <name evidence="12" type="ORF">EI555_021294</name>
</gene>
<protein>
    <recommendedName>
        <fullName evidence="9">Ferritin</fullName>
    </recommendedName>
</protein>
<evidence type="ECO:0000313" key="14">
    <source>
        <dbReference type="Proteomes" id="UP000308365"/>
    </source>
</evidence>
<feature type="domain" description="Ferritin-like diiron" evidence="11">
    <location>
        <begin position="154"/>
        <end position="273"/>
    </location>
</feature>
<evidence type="ECO:0000259" key="11">
    <source>
        <dbReference type="PROSITE" id="PS50905"/>
    </source>
</evidence>
<dbReference type="Pfam" id="PF00210">
    <property type="entry name" value="Ferritin"/>
    <property type="match status" value="1"/>
</dbReference>
<evidence type="ECO:0000256" key="1">
    <source>
        <dbReference type="ARBA" id="ARBA00007513"/>
    </source>
</evidence>
<keyword evidence="4 8" id="KW-0408">Iron</keyword>
<comment type="function">
    <text evidence="6">Stores iron in a soluble, non-toxic, readily available form. Important for iron homeostasis. Iron is taken up in the ferrous form and deposited as ferric hydroxides after oxidation. Also plays a role in delivery of iron to cells. Mediates iron uptake in capsule cells of the developing kidney. Delivery to lysosomes by the cargo receptor NCOA4 for autophagic degradation and release or iron.</text>
</comment>
<feature type="signal peptide" evidence="10">
    <location>
        <begin position="1"/>
        <end position="23"/>
    </location>
</feature>
<dbReference type="PANTHER" id="PTHR11431">
    <property type="entry name" value="FERRITIN"/>
    <property type="match status" value="1"/>
</dbReference>
<evidence type="ECO:0000256" key="3">
    <source>
        <dbReference type="ARBA" id="ARBA00022723"/>
    </source>
</evidence>
<evidence type="ECO:0000256" key="7">
    <source>
        <dbReference type="ARBA" id="ARBA00047045"/>
    </source>
</evidence>
<evidence type="ECO:0000256" key="10">
    <source>
        <dbReference type="SAM" id="SignalP"/>
    </source>
</evidence>
<dbReference type="PROSITE" id="PS50905">
    <property type="entry name" value="FERRITIN_LIKE"/>
    <property type="match status" value="1"/>
</dbReference>
<evidence type="ECO:0000256" key="4">
    <source>
        <dbReference type="ARBA" id="ARBA00023004"/>
    </source>
</evidence>
<dbReference type="Proteomes" id="UP000694561">
    <property type="component" value="Unplaced"/>
</dbReference>
<keyword evidence="10" id="KW-0732">Signal</keyword>
<dbReference type="GO" id="GO:0008199">
    <property type="term" value="F:ferric iron binding"/>
    <property type="evidence" value="ECO:0007669"/>
    <property type="project" value="InterPro"/>
</dbReference>
<keyword evidence="2 9" id="KW-0409">Iron storage</keyword>
<comment type="similarity">
    <text evidence="1 9">Belongs to the ferritin family.</text>
</comment>
<keyword evidence="15" id="KW-1185">Reference proteome</keyword>
<dbReference type="EMBL" id="RWIC01000038">
    <property type="protein sequence ID" value="TKC52108.1"/>
    <property type="molecule type" value="Genomic_DNA"/>
</dbReference>
<dbReference type="Proteomes" id="UP000308365">
    <property type="component" value="Unassembled WGS sequence"/>
</dbReference>
<dbReference type="GeneTree" id="ENSGT00940000153096"/>
<evidence type="ECO:0000256" key="6">
    <source>
        <dbReference type="ARBA" id="ARBA00045578"/>
    </source>
</evidence>
<evidence type="ECO:0000256" key="8">
    <source>
        <dbReference type="PIRSR" id="PIRSR601519-1"/>
    </source>
</evidence>
<reference evidence="13" key="3">
    <citation type="submission" date="2025-05" db="UniProtKB">
        <authorList>
            <consortium name="Ensembl"/>
        </authorList>
    </citation>
    <scope>IDENTIFICATION</scope>
</reference>
<evidence type="ECO:0000313" key="15">
    <source>
        <dbReference type="Proteomes" id="UP000694561"/>
    </source>
</evidence>
<evidence type="ECO:0000313" key="12">
    <source>
        <dbReference type="EMBL" id="TKC52108.1"/>
    </source>
</evidence>
<reference evidence="14" key="1">
    <citation type="journal article" date="2019" name="IScience">
        <title>Narwhal Genome Reveals Long-Term Low Genetic Diversity despite Current Large Abundance Size.</title>
        <authorList>
            <person name="Westbury M.V."/>
            <person name="Petersen B."/>
            <person name="Garde E."/>
            <person name="Heide-Jorgensen M.P."/>
            <person name="Lorenzen E.D."/>
        </authorList>
    </citation>
    <scope>NUCLEOTIDE SEQUENCE [LARGE SCALE GENOMIC DNA]</scope>
</reference>
<dbReference type="GO" id="GO:0006826">
    <property type="term" value="P:iron ion transport"/>
    <property type="evidence" value="ECO:0007669"/>
    <property type="project" value="InterPro"/>
</dbReference>
<dbReference type="InterPro" id="IPR009040">
    <property type="entry name" value="Ferritin-like_diiron"/>
</dbReference>
<dbReference type="Ensembl" id="ENSMMNT00015018473.1">
    <property type="protein sequence ID" value="ENSMMNP00015016815.1"/>
    <property type="gene ID" value="ENSMMNG00015012417.1"/>
</dbReference>
<comment type="subcellular location">
    <subcellularLocation>
        <location evidence="5">Autolysosome</location>
    </subcellularLocation>
</comment>
<reference evidence="12" key="2">
    <citation type="journal article" date="2019" name="IScience">
        <title>Narwhal Genome Reveals Long-Term Low Genetic Diversity despite Current Large Abundance Size.</title>
        <authorList>
            <person name="Westbury M.V."/>
            <person name="Petersen B."/>
            <person name="Garde E."/>
            <person name="Heide-Jorgensen M.P."/>
            <person name="Lorenzen E.D."/>
        </authorList>
    </citation>
    <scope>NUCLEOTIDE SEQUENCE</scope>
    <source>
        <strain evidence="12">MVW</strain>
        <tissue evidence="12">Liver</tissue>
    </source>
</reference>
<evidence type="ECO:0000256" key="9">
    <source>
        <dbReference type="RuleBase" id="RU361145"/>
    </source>
</evidence>
<dbReference type="PANTHER" id="PTHR11431:SF47">
    <property type="entry name" value="FERRITIN LIGHT CHAIN"/>
    <property type="match status" value="1"/>
</dbReference>
<proteinExistence type="inferred from homology"/>
<dbReference type="Gene3D" id="1.20.1260.10">
    <property type="match status" value="1"/>
</dbReference>
<sequence length="273" mass="31280">MCIINVLLFFFASKSSILGKAQEAPFQFHQQGYHYCYVERIPKRNQRSPGLATAVIQRKEKRNDQPRFLINTVEQIVTYSSMDFDEEKKLEIKKPTERKNHTETQITDCYSNAIKTENKVATFGISHTATLGHWNQPTPVFEVNSLLPINPELPDSSELVYQGRGRLVNLRLQAFYTYLSLGFSSDHDDGALQSVGHFFRELAKEKRQGTERLLKIQNQCSDRALFQDVQKPSQDEWGETQDAMEAAILMEKDLNQALFDLHALGSARTDPHL</sequence>
<evidence type="ECO:0000256" key="5">
    <source>
        <dbReference type="ARBA" id="ARBA00044942"/>
    </source>
</evidence>
<keyword evidence="3 8" id="KW-0479">Metal-binding</keyword>
<dbReference type="InterPro" id="IPR001519">
    <property type="entry name" value="Ferritin"/>
</dbReference>
<dbReference type="InterPro" id="IPR012347">
    <property type="entry name" value="Ferritin-like"/>
</dbReference>
<comment type="subunit">
    <text evidence="7">Oligomer of 24 subunits. There are two types of subunits: L (light) chain and H (heavy) chain. The major chain can be light or heavy, depending on the species and tissue type. The functional molecule forms a roughly spherical shell with a diameter of 12 nm and contains a central cavity into which the insoluble mineral iron core is deposited. Interacts with NCOA4.</text>
</comment>
<dbReference type="GO" id="GO:0008198">
    <property type="term" value="F:ferrous iron binding"/>
    <property type="evidence" value="ECO:0007669"/>
    <property type="project" value="TreeGrafter"/>
</dbReference>
<name>A0A4U1FPT0_MONMO</name>
<dbReference type="AlphaFoldDB" id="A0A4U1FPT0"/>